<dbReference type="InterPro" id="IPR012337">
    <property type="entry name" value="RNaseH-like_sf"/>
</dbReference>
<proteinExistence type="predicted"/>
<protein>
    <submittedName>
        <fullName evidence="2">Integrase, catalytic core</fullName>
    </submittedName>
</protein>
<dbReference type="Gene3D" id="3.30.420.10">
    <property type="entry name" value="Ribonuclease H-like superfamily/Ribonuclease H"/>
    <property type="match status" value="1"/>
</dbReference>
<dbReference type="Proteomes" id="UP000188268">
    <property type="component" value="Unassembled WGS sequence"/>
</dbReference>
<dbReference type="PROSITE" id="PS50994">
    <property type="entry name" value="INTEGRASE"/>
    <property type="match status" value="1"/>
</dbReference>
<dbReference type="Pfam" id="PF00665">
    <property type="entry name" value="rve"/>
    <property type="match status" value="1"/>
</dbReference>
<dbReference type="Gramene" id="OMP03727">
    <property type="protein sequence ID" value="OMP03727"/>
    <property type="gene ID" value="CCACVL1_02284"/>
</dbReference>
<dbReference type="GO" id="GO:0015074">
    <property type="term" value="P:DNA integration"/>
    <property type="evidence" value="ECO:0007669"/>
    <property type="project" value="InterPro"/>
</dbReference>
<dbReference type="Pfam" id="PF25597">
    <property type="entry name" value="SH3_retrovirus"/>
    <property type="match status" value="1"/>
</dbReference>
<dbReference type="InterPro" id="IPR025724">
    <property type="entry name" value="GAG-pre-integrase_dom"/>
</dbReference>
<evidence type="ECO:0000259" key="1">
    <source>
        <dbReference type="PROSITE" id="PS50994"/>
    </source>
</evidence>
<dbReference type="AlphaFoldDB" id="A0A1R3K9F5"/>
<evidence type="ECO:0000313" key="3">
    <source>
        <dbReference type="Proteomes" id="UP000188268"/>
    </source>
</evidence>
<organism evidence="2 3">
    <name type="scientific">Corchorus capsularis</name>
    <name type="common">Jute</name>
    <dbReference type="NCBI Taxonomy" id="210143"/>
    <lineage>
        <taxon>Eukaryota</taxon>
        <taxon>Viridiplantae</taxon>
        <taxon>Streptophyta</taxon>
        <taxon>Embryophyta</taxon>
        <taxon>Tracheophyta</taxon>
        <taxon>Spermatophyta</taxon>
        <taxon>Magnoliopsida</taxon>
        <taxon>eudicotyledons</taxon>
        <taxon>Gunneridae</taxon>
        <taxon>Pentapetalae</taxon>
        <taxon>rosids</taxon>
        <taxon>malvids</taxon>
        <taxon>Malvales</taxon>
        <taxon>Malvaceae</taxon>
        <taxon>Grewioideae</taxon>
        <taxon>Apeibeae</taxon>
        <taxon>Corchorus</taxon>
    </lineage>
</organism>
<dbReference type="InterPro" id="IPR039537">
    <property type="entry name" value="Retrotran_Ty1/copia-like"/>
</dbReference>
<dbReference type="PANTHER" id="PTHR42648">
    <property type="entry name" value="TRANSPOSASE, PUTATIVE-RELATED"/>
    <property type="match status" value="1"/>
</dbReference>
<feature type="domain" description="Integrase catalytic" evidence="1">
    <location>
        <begin position="210"/>
        <end position="377"/>
    </location>
</feature>
<gene>
    <name evidence="2" type="ORF">CCACVL1_02284</name>
</gene>
<dbReference type="Pfam" id="PF13976">
    <property type="entry name" value="gag_pre-integrs"/>
    <property type="match status" value="1"/>
</dbReference>
<dbReference type="OrthoDB" id="1692260at2759"/>
<evidence type="ECO:0000313" key="2">
    <source>
        <dbReference type="EMBL" id="OMP03727.1"/>
    </source>
</evidence>
<sequence length="482" mass="54208">MQMGNIEKKEDVFLLDSATTHTILSNKDFFSSVTLCKANVNTISGPANIIDGYGNATIFLPNGTILHLEDELLSGRSRRNLLSYKDVRRNGYHLETLNELNKDYLGIASHKMGQKTIHEKLEASKTGLYLFTIRAMELYATIPWKLVNPDVFGLWHDRLGHPGATMMRRIIKNTRGHPLKDSKVLLSKDYICESCSQGKLIIKPSITKVDHESPSFLQRIQGDMCGPIHPATRPFRYFMVLVDASCRWSHVCLLSTRNVAFARLLAQIIKLRAHFPDYQIKSIRMDNAGEFTSKSFDEYCASMGIKVEHLVPHVHTQNGLAESLIKRIQIIARTLLMRTKIPSLACGHDVLHAAALIRLCPTTSHQYSPLQLVLGYEPDISYFRTFGCAVQVPVAPPQRTKMGPQRRLGIYVGFDSSSIIRFLEPLTGDVFTARFADCHFDETEFPPLATPKTSTNGKKKKVESVFAIMTQPFLGVQLSKCL</sequence>
<dbReference type="InterPro" id="IPR036397">
    <property type="entry name" value="RNaseH_sf"/>
</dbReference>
<accession>A0A1R3K9F5</accession>
<dbReference type="PANTHER" id="PTHR42648:SF25">
    <property type="entry name" value="RNA-DIRECTED DNA POLYMERASE"/>
    <property type="match status" value="1"/>
</dbReference>
<comment type="caution">
    <text evidence="2">The sequence shown here is derived from an EMBL/GenBank/DDBJ whole genome shotgun (WGS) entry which is preliminary data.</text>
</comment>
<dbReference type="InterPro" id="IPR001584">
    <property type="entry name" value="Integrase_cat-core"/>
</dbReference>
<dbReference type="OMA" id="DEYCASM"/>
<dbReference type="GO" id="GO:0003676">
    <property type="term" value="F:nucleic acid binding"/>
    <property type="evidence" value="ECO:0007669"/>
    <property type="project" value="InterPro"/>
</dbReference>
<reference evidence="2 3" key="1">
    <citation type="submission" date="2013-09" db="EMBL/GenBank/DDBJ databases">
        <title>Corchorus capsularis genome sequencing.</title>
        <authorList>
            <person name="Alam M."/>
            <person name="Haque M.S."/>
            <person name="Islam M.S."/>
            <person name="Emdad E.M."/>
            <person name="Islam M.M."/>
            <person name="Ahmed B."/>
            <person name="Halim A."/>
            <person name="Hossen Q.M.M."/>
            <person name="Hossain M.Z."/>
            <person name="Ahmed R."/>
            <person name="Khan M.M."/>
            <person name="Islam R."/>
            <person name="Rashid M.M."/>
            <person name="Khan S.A."/>
            <person name="Rahman M.S."/>
            <person name="Alam M."/>
        </authorList>
    </citation>
    <scope>NUCLEOTIDE SEQUENCE [LARGE SCALE GENOMIC DNA]</scope>
    <source>
        <strain evidence="3">cv. CVL-1</strain>
        <tissue evidence="2">Whole seedling</tissue>
    </source>
</reference>
<dbReference type="STRING" id="210143.A0A1R3K9F5"/>
<dbReference type="SUPFAM" id="SSF53098">
    <property type="entry name" value="Ribonuclease H-like"/>
    <property type="match status" value="1"/>
</dbReference>
<dbReference type="InterPro" id="IPR057670">
    <property type="entry name" value="SH3_retrovirus"/>
</dbReference>
<keyword evidence="3" id="KW-1185">Reference proteome</keyword>
<dbReference type="EMBL" id="AWWV01005978">
    <property type="protein sequence ID" value="OMP03727.1"/>
    <property type="molecule type" value="Genomic_DNA"/>
</dbReference>
<name>A0A1R3K9F5_COCAP</name>